<name>A0A8K1I7Z9_9PEZI</name>
<accession>A0A8K1I7Z9</accession>
<protein>
    <submittedName>
        <fullName evidence="1">Uncharacterized protein</fullName>
    </submittedName>
</protein>
<keyword evidence="1" id="KW-0496">Mitochondrion</keyword>
<proteinExistence type="predicted"/>
<evidence type="ECO:0000313" key="1">
    <source>
        <dbReference type="EMBL" id="UBU98571.1"/>
    </source>
</evidence>
<organism evidence="1">
    <name type="scientific">Morchella brunnea</name>
    <dbReference type="NCBI Taxonomy" id="1174671"/>
    <lineage>
        <taxon>Eukaryota</taxon>
        <taxon>Fungi</taxon>
        <taxon>Dikarya</taxon>
        <taxon>Ascomycota</taxon>
        <taxon>Pezizomycotina</taxon>
        <taxon>Pezizomycetes</taxon>
        <taxon>Pezizales</taxon>
        <taxon>Morchellaceae</taxon>
        <taxon>Morchella</taxon>
    </lineage>
</organism>
<sequence>MKYRLDHIIYKYIRRWPEADGVTYSLCSRPTPSDNSVMLPPGLICVRSETGDKNRRPARALVGRFMIIYTRACDRWGSTYTLRQIIMMNFPAPATPEVRSILIPYRTLPGSVHFRTPYYVPTSLNIFLIIK</sequence>
<dbReference type="RefSeq" id="YP_010218754.1">
    <property type="nucleotide sequence ID" value="NC_058917.1"/>
</dbReference>
<geneLocation type="mitochondrion" evidence="1"/>
<dbReference type="AlphaFoldDB" id="A0A8K1I7Z9"/>
<reference evidence="1" key="1">
    <citation type="submission" date="2021-01" db="EMBL/GenBank/DDBJ databases">
        <authorList>
            <person name="Sun H.-H."/>
            <person name="Zhang S."/>
            <person name="Zhang Y.-J."/>
        </authorList>
    </citation>
    <scope>NUCLEOTIDE SEQUENCE</scope>
    <source>
        <strain evidence="1">CMM1</strain>
    </source>
</reference>
<dbReference type="EMBL" id="MW538937">
    <property type="protein sequence ID" value="UBU98571.1"/>
    <property type="molecule type" value="Genomic_DNA"/>
</dbReference>
<gene>
    <name evidence="1" type="primary">orf131B</name>
</gene>
<dbReference type="GeneID" id="68665231"/>